<gene>
    <name evidence="7" type="ORF">P8V03_06640</name>
</gene>
<evidence type="ECO:0000256" key="3">
    <source>
        <dbReference type="ARBA" id="ARBA00022989"/>
    </source>
</evidence>
<dbReference type="RefSeq" id="WP_318797436.1">
    <property type="nucleotide sequence ID" value="NZ_JARUJP010000006.1"/>
</dbReference>
<evidence type="ECO:0000313" key="8">
    <source>
        <dbReference type="Proteomes" id="UP001281656"/>
    </source>
</evidence>
<proteinExistence type="predicted"/>
<organism evidence="7 8">
    <name type="scientific">Clostridium tanneri</name>
    <dbReference type="NCBI Taxonomy" id="3037988"/>
    <lineage>
        <taxon>Bacteria</taxon>
        <taxon>Bacillati</taxon>
        <taxon>Bacillota</taxon>
        <taxon>Clostridia</taxon>
        <taxon>Eubacteriales</taxon>
        <taxon>Clostridiaceae</taxon>
        <taxon>Clostridium</taxon>
    </lineage>
</organism>
<evidence type="ECO:0000256" key="2">
    <source>
        <dbReference type="ARBA" id="ARBA00022692"/>
    </source>
</evidence>
<protein>
    <submittedName>
        <fullName evidence="7">YhgE/Pip domain-containing protein</fullName>
    </submittedName>
</protein>
<feature type="transmembrane region" description="Helical" evidence="5">
    <location>
        <begin position="522"/>
        <end position="541"/>
    </location>
</feature>
<dbReference type="InterPro" id="IPR017501">
    <property type="entry name" value="Phage_infect_YhgE_C"/>
</dbReference>
<dbReference type="InterPro" id="IPR017500">
    <property type="entry name" value="Phage_infect_YhgE_N"/>
</dbReference>
<dbReference type="EMBL" id="JARUJP010000006">
    <property type="protein sequence ID" value="MDW8800829.1"/>
    <property type="molecule type" value="Genomic_DNA"/>
</dbReference>
<keyword evidence="3 5" id="KW-1133">Transmembrane helix</keyword>
<dbReference type="InterPro" id="IPR013525">
    <property type="entry name" value="ABC2_TM"/>
</dbReference>
<reference evidence="7 8" key="1">
    <citation type="submission" date="2023-04" db="EMBL/GenBank/DDBJ databases">
        <title>Clostridium tannerae sp. nov., isolated from the fecal material of an alpaca.</title>
        <authorList>
            <person name="Miller S."/>
            <person name="Hendry M."/>
            <person name="King J."/>
            <person name="Sankaranarayanan K."/>
            <person name="Lawson P.A."/>
        </authorList>
    </citation>
    <scope>NUCLEOTIDE SEQUENCE [LARGE SCALE GENOMIC DNA]</scope>
    <source>
        <strain evidence="7 8">A1-XYC3</strain>
    </source>
</reference>
<comment type="subcellular location">
    <subcellularLocation>
        <location evidence="1">Membrane</location>
        <topology evidence="1">Multi-pass membrane protein</topology>
    </subcellularLocation>
</comment>
<dbReference type="NCBIfam" id="TIGR03062">
    <property type="entry name" value="pip_yhgE_Cterm"/>
    <property type="match status" value="1"/>
</dbReference>
<evidence type="ECO:0000259" key="6">
    <source>
        <dbReference type="Pfam" id="PF12698"/>
    </source>
</evidence>
<feature type="domain" description="ABC-2 type transporter transmembrane" evidence="6">
    <location>
        <begin position="24"/>
        <end position="168"/>
    </location>
</feature>
<sequence>MKNILKIYRRDFKNIITNWVALVVVIALMILPALYAWFNIKSAWDPYGNTAGILVAVVNKDKGAQFSGQKLDVGKQVLEKLKTNTSIGWRFVDEKTAEEGVKYGKYYASITIPENFSKRLLTVVESEPQKADLIYKVNEKRNAVAPKITQKGATSLQEQLNSTFVKTVNGIIFDIFNRLGIELEEGKPVLQSFINIIFEIDNRIPQINKAVDDLYNGVVTLQGFVRRVQSDLPIVEDTIDKASNVVNTGESFLVKVRDSLKNAAPLIKENLVTLDNAAHIAEDEINDAADLAASNPSRAKELLSVVRDRYNRIIKDTNVLLDFLKSLGNASDNKVIKGSINSLTNLRDRIQGHVNNINFLISSIDRGEQVTADILSTLKKDSAAITKFLDSEVSNFDTVTAPAVNSVMENSIAVADNTLKLLADAKNDLPVVSELLKKVNTGTELGLQDITELKGRLPATMDAIHTTAERLRALNDDDKLNEIIRILRLDARKESEFIASPINLIQDRMFPIPNYGSAMSPFFTSLSLWVGCLILVSILSVEVPDLEEGKRLKPQEIYLGRYLTFLTIAIFQALVVTIGDIYLLKTYVANPTIFIIYAVYISIVFSMIVYTLVSVFGNVGKALAMILLVLQISSSGGTFPIEVTPAFFQHLNPFIPFTYAVGGMREAVGGVLWDLLGYNAAILGIYFFIFIIIGIAWKELLSGIITKFVEKFKESGLVGE</sequence>
<feature type="transmembrane region" description="Helical" evidence="5">
    <location>
        <begin position="675"/>
        <end position="697"/>
    </location>
</feature>
<dbReference type="Gene3D" id="3.40.1710.10">
    <property type="entry name" value="abc type-2 transporter like domain"/>
    <property type="match status" value="1"/>
</dbReference>
<evidence type="ECO:0000256" key="5">
    <source>
        <dbReference type="SAM" id="Phobius"/>
    </source>
</evidence>
<dbReference type="Proteomes" id="UP001281656">
    <property type="component" value="Unassembled WGS sequence"/>
</dbReference>
<dbReference type="PANTHER" id="PTHR43077:SF10">
    <property type="entry name" value="TRANSPORT PERMEASE PROTEIN"/>
    <property type="match status" value="1"/>
</dbReference>
<feature type="transmembrane region" description="Helical" evidence="5">
    <location>
        <begin position="20"/>
        <end position="38"/>
    </location>
</feature>
<keyword evidence="2 5" id="KW-0812">Transmembrane</keyword>
<name>A0ABU4JRR0_9CLOT</name>
<feature type="transmembrane region" description="Helical" evidence="5">
    <location>
        <begin position="594"/>
        <end position="615"/>
    </location>
</feature>
<dbReference type="Pfam" id="PF12698">
    <property type="entry name" value="ABC2_membrane_3"/>
    <property type="match status" value="2"/>
</dbReference>
<keyword evidence="4 5" id="KW-0472">Membrane</keyword>
<evidence type="ECO:0000256" key="1">
    <source>
        <dbReference type="ARBA" id="ARBA00004141"/>
    </source>
</evidence>
<evidence type="ECO:0000256" key="4">
    <source>
        <dbReference type="ARBA" id="ARBA00023136"/>
    </source>
</evidence>
<feature type="transmembrane region" description="Helical" evidence="5">
    <location>
        <begin position="562"/>
        <end position="582"/>
    </location>
</feature>
<dbReference type="InterPro" id="IPR051328">
    <property type="entry name" value="T7SS_ABC-Transporter"/>
</dbReference>
<feature type="domain" description="ABC-2 type transporter transmembrane" evidence="6">
    <location>
        <begin position="484"/>
        <end position="695"/>
    </location>
</feature>
<keyword evidence="8" id="KW-1185">Reference proteome</keyword>
<evidence type="ECO:0000313" key="7">
    <source>
        <dbReference type="EMBL" id="MDW8800829.1"/>
    </source>
</evidence>
<dbReference type="PANTHER" id="PTHR43077">
    <property type="entry name" value="TRANSPORT PERMEASE YVFS-RELATED"/>
    <property type="match status" value="1"/>
</dbReference>
<accession>A0ABU4JRR0</accession>
<dbReference type="NCBIfam" id="TIGR03061">
    <property type="entry name" value="pip_yhgE_Nterm"/>
    <property type="match status" value="1"/>
</dbReference>
<comment type="caution">
    <text evidence="7">The sequence shown here is derived from an EMBL/GenBank/DDBJ whole genome shotgun (WGS) entry which is preliminary data.</text>
</comment>